<sequence length="54" mass="6064">MVTEAAFVVVFALLALGAPLVLYALIEDETNDPETMDRATAERTAQEEGRRRRR</sequence>
<dbReference type="AlphaFoldDB" id="A0A1I6G9Y8"/>
<organism evidence="2 3">
    <name type="scientific">Halogeometricum rufum</name>
    <dbReference type="NCBI Taxonomy" id="553469"/>
    <lineage>
        <taxon>Archaea</taxon>
        <taxon>Methanobacteriati</taxon>
        <taxon>Methanobacteriota</taxon>
        <taxon>Stenosarchaea group</taxon>
        <taxon>Halobacteria</taxon>
        <taxon>Halobacteriales</taxon>
        <taxon>Haloferacaceae</taxon>
        <taxon>Halogeometricum</taxon>
    </lineage>
</organism>
<dbReference type="RefSeq" id="WP_177232523.1">
    <property type="nucleotide sequence ID" value="NZ_FOYT01000001.1"/>
</dbReference>
<dbReference type="Pfam" id="PF26467">
    <property type="entry name" value="DUF8143"/>
    <property type="match status" value="1"/>
</dbReference>
<dbReference type="EMBL" id="FOYT01000001">
    <property type="protein sequence ID" value="SFR39026.1"/>
    <property type="molecule type" value="Genomic_DNA"/>
</dbReference>
<accession>A0A1I6G9Y8</accession>
<dbReference type="Proteomes" id="UP000198531">
    <property type="component" value="Unassembled WGS sequence"/>
</dbReference>
<evidence type="ECO:0000313" key="2">
    <source>
        <dbReference type="EMBL" id="SFR39026.1"/>
    </source>
</evidence>
<feature type="compositionally biased region" description="Basic and acidic residues" evidence="1">
    <location>
        <begin position="35"/>
        <end position="54"/>
    </location>
</feature>
<evidence type="ECO:0000313" key="3">
    <source>
        <dbReference type="Proteomes" id="UP000198531"/>
    </source>
</evidence>
<gene>
    <name evidence="2" type="ORF">SAMN04487947_0808</name>
</gene>
<proteinExistence type="predicted"/>
<evidence type="ECO:0000256" key="1">
    <source>
        <dbReference type="SAM" id="MobiDB-lite"/>
    </source>
</evidence>
<feature type="region of interest" description="Disordered" evidence="1">
    <location>
        <begin position="32"/>
        <end position="54"/>
    </location>
</feature>
<protein>
    <submittedName>
        <fullName evidence="2">Uncharacterized protein</fullName>
    </submittedName>
</protein>
<dbReference type="InterPro" id="IPR058456">
    <property type="entry name" value="DUF8143"/>
</dbReference>
<name>A0A1I6G9Y8_9EURY</name>
<keyword evidence="3" id="KW-1185">Reference proteome</keyword>
<reference evidence="3" key="1">
    <citation type="submission" date="2016-10" db="EMBL/GenBank/DDBJ databases">
        <authorList>
            <person name="Varghese N."/>
            <person name="Submissions S."/>
        </authorList>
    </citation>
    <scope>NUCLEOTIDE SEQUENCE [LARGE SCALE GENOMIC DNA]</scope>
    <source>
        <strain evidence="3">CGMCC 1.7736</strain>
    </source>
</reference>